<dbReference type="AlphaFoldDB" id="A0A183FIK2"/>
<accession>A0A183FIK2</accession>
<gene>
    <name evidence="2" type="ORF">HPBE_LOCUS6730</name>
</gene>
<accession>A0A3P8B9K0</accession>
<evidence type="ECO:0000256" key="1">
    <source>
        <dbReference type="SAM" id="Coils"/>
    </source>
</evidence>
<reference evidence="2 3" key="1">
    <citation type="submission" date="2018-11" db="EMBL/GenBank/DDBJ databases">
        <authorList>
            <consortium name="Pathogen Informatics"/>
        </authorList>
    </citation>
    <scope>NUCLEOTIDE SEQUENCE [LARGE SCALE GENOMIC DNA]</scope>
</reference>
<reference evidence="4" key="2">
    <citation type="submission" date="2019-09" db="UniProtKB">
        <authorList>
            <consortium name="WormBaseParasite"/>
        </authorList>
    </citation>
    <scope>IDENTIFICATION</scope>
</reference>
<evidence type="ECO:0000313" key="3">
    <source>
        <dbReference type="Proteomes" id="UP000050761"/>
    </source>
</evidence>
<protein>
    <submittedName>
        <fullName evidence="4">WRKY domain-containing protein</fullName>
    </submittedName>
</protein>
<sequence length="89" mass="10074">MEDEVKEIVENAVNALTMENSRLRREIATKAAKKECEKLEGQIMKTRHQTRVLFVTMDTLENKIYGITDDAKIPKRSLPQKGGGAKGDR</sequence>
<feature type="coiled-coil region" evidence="1">
    <location>
        <begin position="6"/>
        <end position="49"/>
    </location>
</feature>
<proteinExistence type="predicted"/>
<organism evidence="3 4">
    <name type="scientific">Heligmosomoides polygyrus</name>
    <name type="common">Parasitic roundworm</name>
    <dbReference type="NCBI Taxonomy" id="6339"/>
    <lineage>
        <taxon>Eukaryota</taxon>
        <taxon>Metazoa</taxon>
        <taxon>Ecdysozoa</taxon>
        <taxon>Nematoda</taxon>
        <taxon>Chromadorea</taxon>
        <taxon>Rhabditida</taxon>
        <taxon>Rhabditina</taxon>
        <taxon>Rhabditomorpha</taxon>
        <taxon>Strongyloidea</taxon>
        <taxon>Heligmosomidae</taxon>
        <taxon>Heligmosomoides</taxon>
    </lineage>
</organism>
<dbReference type="WBParaSite" id="HPBE_0000672901-mRNA-1">
    <property type="protein sequence ID" value="HPBE_0000672901-mRNA-1"/>
    <property type="gene ID" value="HPBE_0000672901"/>
</dbReference>
<dbReference type="EMBL" id="UZAH01025729">
    <property type="protein sequence ID" value="VDO69455.1"/>
    <property type="molecule type" value="Genomic_DNA"/>
</dbReference>
<evidence type="ECO:0000313" key="4">
    <source>
        <dbReference type="WBParaSite" id="HPBE_0000672901-mRNA-1"/>
    </source>
</evidence>
<evidence type="ECO:0000313" key="2">
    <source>
        <dbReference type="EMBL" id="VDO69455.1"/>
    </source>
</evidence>
<keyword evidence="3" id="KW-1185">Reference proteome</keyword>
<keyword evidence="1" id="KW-0175">Coiled coil</keyword>
<name>A0A183FIK2_HELPZ</name>
<dbReference type="Proteomes" id="UP000050761">
    <property type="component" value="Unassembled WGS sequence"/>
</dbReference>